<organism evidence="1 2">
    <name type="scientific">Methylogaea oryzae</name>
    <dbReference type="NCBI Taxonomy" id="1295382"/>
    <lineage>
        <taxon>Bacteria</taxon>
        <taxon>Pseudomonadati</taxon>
        <taxon>Pseudomonadota</taxon>
        <taxon>Gammaproteobacteria</taxon>
        <taxon>Methylococcales</taxon>
        <taxon>Methylococcaceae</taxon>
        <taxon>Methylogaea</taxon>
    </lineage>
</organism>
<protein>
    <recommendedName>
        <fullName evidence="3">R body protein</fullName>
    </recommendedName>
</protein>
<dbReference type="RefSeq" id="WP_054773037.1">
    <property type="nucleotide sequence ID" value="NZ_AP019782.1"/>
</dbReference>
<dbReference type="AlphaFoldDB" id="A0A8D5AJ09"/>
<keyword evidence="2" id="KW-1185">Reference proteome</keyword>
<gene>
    <name evidence="1" type="ORF">MoryE10_25270</name>
</gene>
<dbReference type="Proteomes" id="UP000824988">
    <property type="component" value="Chromosome"/>
</dbReference>
<proteinExistence type="predicted"/>
<dbReference type="EMBL" id="AP019782">
    <property type="protein sequence ID" value="BBL71921.1"/>
    <property type="molecule type" value="Genomic_DNA"/>
</dbReference>
<dbReference type="KEGG" id="moz:MoryE10_25270"/>
<evidence type="ECO:0000313" key="2">
    <source>
        <dbReference type="Proteomes" id="UP000824988"/>
    </source>
</evidence>
<name>A0A8D5AJ09_9GAMM</name>
<evidence type="ECO:0000313" key="1">
    <source>
        <dbReference type="EMBL" id="BBL71921.1"/>
    </source>
</evidence>
<accession>A0A8D5AJ09</accession>
<evidence type="ECO:0008006" key="3">
    <source>
        <dbReference type="Google" id="ProtNLM"/>
    </source>
</evidence>
<sequence length="113" mass="11752">MDVSQEVTQAVAIGNLKSIAEQPAMLSNLAYSNTIANINLSQQNAVANQQAMNELGITIVAKASNTISNLGPLEARSAVDVLSNNELAQTIADLKATLQGFAQQPASSGKTPE</sequence>
<reference evidence="1" key="1">
    <citation type="submission" date="2019-06" db="EMBL/GenBank/DDBJ databases">
        <title>Complete genome sequence of Methylogaea oryzae strain JCM16910.</title>
        <authorList>
            <person name="Asakawa S."/>
        </authorList>
    </citation>
    <scope>NUCLEOTIDE SEQUENCE</scope>
    <source>
        <strain evidence="1">E10</strain>
    </source>
</reference>